<evidence type="ECO:0000256" key="2">
    <source>
        <dbReference type="ARBA" id="ARBA00023277"/>
    </source>
</evidence>
<dbReference type="Proteomes" id="UP000277633">
    <property type="component" value="Unassembled WGS sequence"/>
</dbReference>
<dbReference type="AlphaFoldDB" id="A0A497JH90"/>
<gene>
    <name evidence="4" type="ORF">DRO07_00270</name>
</gene>
<evidence type="ECO:0000313" key="4">
    <source>
        <dbReference type="EMBL" id="RLG70403.1"/>
    </source>
</evidence>
<comment type="similarity">
    <text evidence="1">Belongs to the glycosyl hydrolase 57 family.</text>
</comment>
<keyword evidence="2" id="KW-0119">Carbohydrate metabolism</keyword>
<dbReference type="InterPro" id="IPR004300">
    <property type="entry name" value="Glyco_hydro_57_N"/>
</dbReference>
<proteinExistence type="inferred from homology"/>
<protein>
    <submittedName>
        <fullName evidence="4">Alpha-amylase</fullName>
    </submittedName>
</protein>
<dbReference type="CDD" id="cd10795">
    <property type="entry name" value="GH57N_MJA1_like"/>
    <property type="match status" value="1"/>
</dbReference>
<evidence type="ECO:0000313" key="5">
    <source>
        <dbReference type="Proteomes" id="UP000277633"/>
    </source>
</evidence>
<name>A0A497JH90_9ARCH</name>
<dbReference type="SUPFAM" id="SSF88713">
    <property type="entry name" value="Glycoside hydrolase/deacetylase"/>
    <property type="match status" value="1"/>
</dbReference>
<sequence>MTELCFYFQVHQPLRIGKFTFFDIGSGKSYFDTERNKTYLARVAKKCYLPANKLLLDLISETDGAFKVNFSITGVLLEQLEAHFPNVIETFDELLNTKCCELFGETYYHSLAFLISEREFIEQIKLHKKALKSTFGIKPKIFRNTEAVYSNKIADVVSKLGFKAAVTEGTEKILGWRSPNYLYKAKDAPLVLLLRNYRLSDDIAFRFSERSWSEHPLTADKYAYWLANTPGDCINIFLDYETFGEHQWPETGIFEFMRHLPKEVMKHKHLRFSLASELIKKIKPRDELDVPELISWADIDRDLSAWLENRMQKHAFEEVKKIEKSVKKSKDEKLLHEWRLLQTSDHFYYMCTKWFADGDVHKYFNPYETPYDAYINYMNVLNDLKNRLSKA</sequence>
<dbReference type="EMBL" id="QMWO01000005">
    <property type="protein sequence ID" value="RLG70403.1"/>
    <property type="molecule type" value="Genomic_DNA"/>
</dbReference>
<dbReference type="GO" id="GO:0003824">
    <property type="term" value="F:catalytic activity"/>
    <property type="evidence" value="ECO:0007669"/>
    <property type="project" value="InterPro"/>
</dbReference>
<dbReference type="GO" id="GO:0005975">
    <property type="term" value="P:carbohydrate metabolic process"/>
    <property type="evidence" value="ECO:0007669"/>
    <property type="project" value="InterPro"/>
</dbReference>
<dbReference type="PANTHER" id="PTHR36306">
    <property type="entry name" value="ALPHA-AMYLASE-RELATED-RELATED"/>
    <property type="match status" value="1"/>
</dbReference>
<dbReference type="PANTHER" id="PTHR36306:SF1">
    <property type="entry name" value="ALPHA-AMYLASE-RELATED"/>
    <property type="match status" value="1"/>
</dbReference>
<comment type="caution">
    <text evidence="4">The sequence shown here is derived from an EMBL/GenBank/DDBJ whole genome shotgun (WGS) entry which is preliminary data.</text>
</comment>
<dbReference type="Pfam" id="PF03065">
    <property type="entry name" value="Glyco_hydro_57"/>
    <property type="match status" value="1"/>
</dbReference>
<feature type="domain" description="Glycoside hydrolase family 57 N-terminal" evidence="3">
    <location>
        <begin position="6"/>
        <end position="291"/>
    </location>
</feature>
<accession>A0A497JH90</accession>
<organism evidence="4 5">
    <name type="scientific">Candidatus Iainarchaeum sp</name>
    <dbReference type="NCBI Taxonomy" id="3101447"/>
    <lineage>
        <taxon>Archaea</taxon>
        <taxon>Candidatus Iainarchaeota</taxon>
        <taxon>Candidatus Iainarchaeia</taxon>
        <taxon>Candidatus Iainarchaeales</taxon>
        <taxon>Candidatus Iainarchaeaceae</taxon>
        <taxon>Candidatus Iainarchaeum</taxon>
    </lineage>
</organism>
<evidence type="ECO:0000259" key="3">
    <source>
        <dbReference type="Pfam" id="PF03065"/>
    </source>
</evidence>
<evidence type="ECO:0000256" key="1">
    <source>
        <dbReference type="ARBA" id="ARBA00006821"/>
    </source>
</evidence>
<reference evidence="4 5" key="1">
    <citation type="submission" date="2018-06" db="EMBL/GenBank/DDBJ databases">
        <title>Extensive metabolic versatility and redundancy in microbially diverse, dynamic hydrothermal sediments.</title>
        <authorList>
            <person name="Dombrowski N."/>
            <person name="Teske A."/>
            <person name="Baker B.J."/>
        </authorList>
    </citation>
    <scope>NUCLEOTIDE SEQUENCE [LARGE SCALE GENOMIC DNA]</scope>
    <source>
        <strain evidence="4">B9_G13</strain>
    </source>
</reference>
<dbReference type="Gene3D" id="3.20.110.20">
    <property type="match status" value="1"/>
</dbReference>
<dbReference type="InterPro" id="IPR011330">
    <property type="entry name" value="Glyco_hydro/deAcase_b/a-brl"/>
</dbReference>
<dbReference type="InterPro" id="IPR052046">
    <property type="entry name" value="GH57_Enzymes"/>
</dbReference>